<sequence>MAHTHLKLRPHERTGSRFSRDQLDQWGLVRVSEKFRVIALGLPVPRYRGSPLDPPLRSRFQARDIAELPYVEVLTEAKALAGPLDHPDVLTKLVSFAYGIQSASALLPDFPIDNLQYAGRLLRHNGTLTEQELLRRFYPYPVFLEKEGSSYAVAVPFVSENNPPKDAKRRLETIKMMHAHAQFCWSGDHTLAATELAVDELAKEDCDEAIVIVLSDANLARYGITPRKLNAALARQSPRVQAYVIFIGSLDDEAKVVADSMTAGKAFVCMDLEQLPHIMRQIFAASLLQ</sequence>
<dbReference type="EnsemblMetazoa" id="ACOM037815-RA">
    <property type="protein sequence ID" value="ACOM037815-PA.1"/>
    <property type="gene ID" value="ACOM037815"/>
</dbReference>
<protein>
    <recommendedName>
        <fullName evidence="2">VWFA domain-containing protein</fullName>
    </recommendedName>
</protein>
<name>A0A8W7PVA6_ANOCL</name>
<dbReference type="SUPFAM" id="SSF53300">
    <property type="entry name" value="vWA-like"/>
    <property type="match status" value="1"/>
</dbReference>
<dbReference type="Proteomes" id="UP000075882">
    <property type="component" value="Unassembled WGS sequence"/>
</dbReference>
<accession>A0A8W7PVA6</accession>
<evidence type="ECO:0000313" key="1">
    <source>
        <dbReference type="EnsemblMetazoa" id="ACOM037815-PA.1"/>
    </source>
</evidence>
<dbReference type="InterPro" id="IPR039891">
    <property type="entry name" value="VWA8"/>
</dbReference>
<organism evidence="1">
    <name type="scientific">Anopheles coluzzii</name>
    <name type="common">African malaria mosquito</name>
    <dbReference type="NCBI Taxonomy" id="1518534"/>
    <lineage>
        <taxon>Eukaryota</taxon>
        <taxon>Metazoa</taxon>
        <taxon>Ecdysozoa</taxon>
        <taxon>Arthropoda</taxon>
        <taxon>Hexapoda</taxon>
        <taxon>Insecta</taxon>
        <taxon>Pterygota</taxon>
        <taxon>Neoptera</taxon>
        <taxon>Endopterygota</taxon>
        <taxon>Diptera</taxon>
        <taxon>Nematocera</taxon>
        <taxon>Culicoidea</taxon>
        <taxon>Culicidae</taxon>
        <taxon>Anophelinae</taxon>
        <taxon>Anopheles</taxon>
    </lineage>
</organism>
<dbReference type="PANTHER" id="PTHR21610">
    <property type="entry name" value="VON WILLEBRAND FACTOR A DOMAIN-CONTAINING PROTEIN 8"/>
    <property type="match status" value="1"/>
</dbReference>
<proteinExistence type="predicted"/>
<dbReference type="Gene3D" id="3.40.50.410">
    <property type="entry name" value="von Willebrand factor, type A domain"/>
    <property type="match status" value="1"/>
</dbReference>
<dbReference type="GO" id="GO:0005737">
    <property type="term" value="C:cytoplasm"/>
    <property type="evidence" value="ECO:0007669"/>
    <property type="project" value="TreeGrafter"/>
</dbReference>
<dbReference type="AlphaFoldDB" id="A0A8W7PVA6"/>
<dbReference type="InterPro" id="IPR036465">
    <property type="entry name" value="vWFA_dom_sf"/>
</dbReference>
<dbReference type="PANTHER" id="PTHR21610:SF9">
    <property type="entry name" value="VON WILLEBRAND FACTOR A DOMAIN-CONTAINING PROTEIN 8"/>
    <property type="match status" value="1"/>
</dbReference>
<evidence type="ECO:0008006" key="2">
    <source>
        <dbReference type="Google" id="ProtNLM"/>
    </source>
</evidence>
<reference evidence="1" key="1">
    <citation type="submission" date="2022-08" db="UniProtKB">
        <authorList>
            <consortium name="EnsemblMetazoa"/>
        </authorList>
    </citation>
    <scope>IDENTIFICATION</scope>
</reference>
<dbReference type="GO" id="GO:0032991">
    <property type="term" value="C:protein-containing complex"/>
    <property type="evidence" value="ECO:0007669"/>
    <property type="project" value="UniProtKB-ARBA"/>
</dbReference>
<dbReference type="VEuPathDB" id="VectorBase:ACON2_038694"/>